<evidence type="ECO:0000313" key="2">
    <source>
        <dbReference type="Proteomes" id="UP000828251"/>
    </source>
</evidence>
<comment type="caution">
    <text evidence="1">The sequence shown here is derived from an EMBL/GenBank/DDBJ whole genome shotgun (WGS) entry which is preliminary data.</text>
</comment>
<proteinExistence type="predicted"/>
<gene>
    <name evidence="1" type="ORF">J1N35_019289</name>
</gene>
<organism evidence="1 2">
    <name type="scientific">Gossypium stocksii</name>
    <dbReference type="NCBI Taxonomy" id="47602"/>
    <lineage>
        <taxon>Eukaryota</taxon>
        <taxon>Viridiplantae</taxon>
        <taxon>Streptophyta</taxon>
        <taxon>Embryophyta</taxon>
        <taxon>Tracheophyta</taxon>
        <taxon>Spermatophyta</taxon>
        <taxon>Magnoliopsida</taxon>
        <taxon>eudicotyledons</taxon>
        <taxon>Gunneridae</taxon>
        <taxon>Pentapetalae</taxon>
        <taxon>rosids</taxon>
        <taxon>malvids</taxon>
        <taxon>Malvales</taxon>
        <taxon>Malvaceae</taxon>
        <taxon>Malvoideae</taxon>
        <taxon>Gossypium</taxon>
    </lineage>
</organism>
<evidence type="ECO:0008006" key="3">
    <source>
        <dbReference type="Google" id="ProtNLM"/>
    </source>
</evidence>
<dbReference type="PANTHER" id="PTHR31286">
    <property type="entry name" value="GLYCINE-RICH CELL WALL STRUCTURAL PROTEIN 1.8-LIKE"/>
    <property type="match status" value="1"/>
</dbReference>
<dbReference type="AlphaFoldDB" id="A0A9D4A5R6"/>
<dbReference type="PANTHER" id="PTHR31286:SF173">
    <property type="entry name" value="DUF4283 DOMAIN-CONTAINING PROTEIN"/>
    <property type="match status" value="1"/>
</dbReference>
<dbReference type="InterPro" id="IPR040256">
    <property type="entry name" value="At4g02000-like"/>
</dbReference>
<protein>
    <recommendedName>
        <fullName evidence="3">DUF4283 domain-containing protein</fullName>
    </recommendedName>
</protein>
<accession>A0A9D4A5R6</accession>
<dbReference type="EMBL" id="JAIQCV010000006">
    <property type="protein sequence ID" value="KAH1092032.1"/>
    <property type="molecule type" value="Genomic_DNA"/>
</dbReference>
<name>A0A9D4A5R6_9ROSI</name>
<evidence type="ECO:0000313" key="1">
    <source>
        <dbReference type="EMBL" id="KAH1092032.1"/>
    </source>
</evidence>
<reference evidence="1 2" key="1">
    <citation type="journal article" date="2021" name="Plant Biotechnol. J.">
        <title>Multi-omics assisted identification of the key and species-specific regulatory components of drought-tolerant mechanisms in Gossypium stocksii.</title>
        <authorList>
            <person name="Yu D."/>
            <person name="Ke L."/>
            <person name="Zhang D."/>
            <person name="Wu Y."/>
            <person name="Sun Y."/>
            <person name="Mei J."/>
            <person name="Sun J."/>
            <person name="Sun Y."/>
        </authorList>
    </citation>
    <scope>NUCLEOTIDE SEQUENCE [LARGE SCALE GENOMIC DNA]</scope>
    <source>
        <strain evidence="2">cv. E1</strain>
        <tissue evidence="1">Leaf</tissue>
    </source>
</reference>
<dbReference type="Proteomes" id="UP000828251">
    <property type="component" value="Unassembled WGS sequence"/>
</dbReference>
<sequence length="119" mass="13797">MVQPWTKEFSPLQPFSNVVLAWIRLHRLPGYMYKMKTLGEIGSMFGRFTKLDFNNDSKTRGHVARMVVYVNLDKPLMSQVLINGKTQQVEYESLPMICFSCDRHGHVKELCSTPIENMN</sequence>
<keyword evidence="2" id="KW-1185">Reference proteome</keyword>
<dbReference type="OrthoDB" id="995555at2759"/>